<dbReference type="KEGG" id="cser:CCO03_14735"/>
<dbReference type="EMBL" id="CP021455">
    <property type="protein sequence ID" value="ARU06883.1"/>
    <property type="molecule type" value="Genomic_DNA"/>
</dbReference>
<keyword evidence="2" id="KW-1185">Reference proteome</keyword>
<dbReference type="RefSeq" id="WP_087284744.1">
    <property type="nucleotide sequence ID" value="NZ_CP021455.1"/>
</dbReference>
<dbReference type="OrthoDB" id="21302at2"/>
<gene>
    <name evidence="1" type="ORF">CCO03_14735</name>
</gene>
<dbReference type="Proteomes" id="UP000196138">
    <property type="component" value="Chromosome"/>
</dbReference>
<organism evidence="1 2">
    <name type="scientific">Comamonas serinivorans</name>
    <dbReference type="NCBI Taxonomy" id="1082851"/>
    <lineage>
        <taxon>Bacteria</taxon>
        <taxon>Pseudomonadati</taxon>
        <taxon>Pseudomonadota</taxon>
        <taxon>Betaproteobacteria</taxon>
        <taxon>Burkholderiales</taxon>
        <taxon>Comamonadaceae</taxon>
        <taxon>Comamonas</taxon>
    </lineage>
</organism>
<name>A0A1Y0ETF6_9BURK</name>
<dbReference type="Pfam" id="PF11004">
    <property type="entry name" value="Kdo_hydroxy"/>
    <property type="match status" value="1"/>
</dbReference>
<dbReference type="AlphaFoldDB" id="A0A1Y0ETF6"/>
<evidence type="ECO:0000313" key="1">
    <source>
        <dbReference type="EMBL" id="ARU06883.1"/>
    </source>
</evidence>
<protein>
    <submittedName>
        <fullName evidence="1">3-deoxy-D-manno-oct-2-ulosonic acid (Kdo) hydroxylase</fullName>
    </submittedName>
</protein>
<reference evidence="1 2" key="1">
    <citation type="submission" date="2017-05" db="EMBL/GenBank/DDBJ databases">
        <authorList>
            <person name="Song R."/>
            <person name="Chenine A.L."/>
            <person name="Ruprecht R.M."/>
        </authorList>
    </citation>
    <scope>NUCLEOTIDE SEQUENCE [LARGE SCALE GENOMIC DNA]</scope>
    <source>
        <strain evidence="1 2">DSM 26136</strain>
    </source>
</reference>
<sequence>MRTSSIVHVPRTEWLGPEADPAWIDALEAGQVLYFPSLPFVLSPDEQALLTPAVRDPKARNISLGVEGQLKGGQGDAATLAALTAMVARFRSQAQALVHGLFPHYVPRLRLAPTSYRPMAVATRAQSWRADDKRLHVDAFPSRPTYGERILRVFTNVNPHGEPRVWRVGESFDEVVQQFLPRAKSYVPWQAQALKLLHATKSYRSEFDHLMLQLHDGMKGDLDYQANCRQETVPFPPGSTWVCFSDQATHAVMSGQFMLEQTLHFPAGAEYNPASSPLGRLEQALGRPLRGLDRR</sequence>
<dbReference type="InterPro" id="IPR021266">
    <property type="entry name" value="Kdo_hydroxlase"/>
</dbReference>
<evidence type="ECO:0000313" key="2">
    <source>
        <dbReference type="Proteomes" id="UP000196138"/>
    </source>
</evidence>
<proteinExistence type="predicted"/>
<accession>A0A1Y0ETF6</accession>